<dbReference type="PANTHER" id="PTHR33018:SF34">
    <property type="entry name" value="OS02G0472350 PROTEIN"/>
    <property type="match status" value="1"/>
</dbReference>
<evidence type="ECO:0000313" key="1">
    <source>
        <dbReference type="EMBL" id="KYP42537.1"/>
    </source>
</evidence>
<sequence length="153" mass="17351">MAHTKSSGQMTSESANQIVEKINELDKQASQGSFVPDGRQDILNTALGRPEHPGRVRATRVGTTIGQYYGRRQSHGLSMARLTLKDVICPGSLFGVGAGDFVFYITFNDIRELIERQMLNISIIQFWIFYLNQKIEEHGYDDLYGFLEPQYTQ</sequence>
<dbReference type="Proteomes" id="UP000075243">
    <property type="component" value="Unassembled WGS sequence"/>
</dbReference>
<protein>
    <submittedName>
        <fullName evidence="1">Uncharacterized protein</fullName>
    </submittedName>
</protein>
<dbReference type="Gramene" id="C.cajan_32574.t">
    <property type="protein sequence ID" value="C.cajan_32574.t"/>
    <property type="gene ID" value="C.cajan_32574"/>
</dbReference>
<dbReference type="SUPFAM" id="SSF54001">
    <property type="entry name" value="Cysteine proteinases"/>
    <property type="match status" value="1"/>
</dbReference>
<dbReference type="InterPro" id="IPR038765">
    <property type="entry name" value="Papain-like_cys_pep_sf"/>
</dbReference>
<proteinExistence type="predicted"/>
<accession>A0A151RIY4</accession>
<dbReference type="PANTHER" id="PTHR33018">
    <property type="entry name" value="OS10G0338966 PROTEIN-RELATED"/>
    <property type="match status" value="1"/>
</dbReference>
<keyword evidence="2" id="KW-1185">Reference proteome</keyword>
<organism evidence="1 2">
    <name type="scientific">Cajanus cajan</name>
    <name type="common">Pigeon pea</name>
    <name type="synonym">Cajanus indicus</name>
    <dbReference type="NCBI Taxonomy" id="3821"/>
    <lineage>
        <taxon>Eukaryota</taxon>
        <taxon>Viridiplantae</taxon>
        <taxon>Streptophyta</taxon>
        <taxon>Embryophyta</taxon>
        <taxon>Tracheophyta</taxon>
        <taxon>Spermatophyta</taxon>
        <taxon>Magnoliopsida</taxon>
        <taxon>eudicotyledons</taxon>
        <taxon>Gunneridae</taxon>
        <taxon>Pentapetalae</taxon>
        <taxon>rosids</taxon>
        <taxon>fabids</taxon>
        <taxon>Fabales</taxon>
        <taxon>Fabaceae</taxon>
        <taxon>Papilionoideae</taxon>
        <taxon>50 kb inversion clade</taxon>
        <taxon>NPAAA clade</taxon>
        <taxon>indigoferoid/millettioid clade</taxon>
        <taxon>Phaseoleae</taxon>
        <taxon>Cajanus</taxon>
    </lineage>
</organism>
<evidence type="ECO:0000313" key="2">
    <source>
        <dbReference type="Proteomes" id="UP000075243"/>
    </source>
</evidence>
<gene>
    <name evidence="1" type="ORF">KK1_036064</name>
</gene>
<reference evidence="1" key="1">
    <citation type="journal article" date="2012" name="Nat. Biotechnol.">
        <title>Draft genome sequence of pigeonpea (Cajanus cajan), an orphan legume crop of resource-poor farmers.</title>
        <authorList>
            <person name="Varshney R.K."/>
            <person name="Chen W."/>
            <person name="Li Y."/>
            <person name="Bharti A.K."/>
            <person name="Saxena R.K."/>
            <person name="Schlueter J.A."/>
            <person name="Donoghue M.T."/>
            <person name="Azam S."/>
            <person name="Fan G."/>
            <person name="Whaley A.M."/>
            <person name="Farmer A.D."/>
            <person name="Sheridan J."/>
            <person name="Iwata A."/>
            <person name="Tuteja R."/>
            <person name="Penmetsa R.V."/>
            <person name="Wu W."/>
            <person name="Upadhyaya H.D."/>
            <person name="Yang S.P."/>
            <person name="Shah T."/>
            <person name="Saxena K.B."/>
            <person name="Michael T."/>
            <person name="McCombie W.R."/>
            <person name="Yang B."/>
            <person name="Zhang G."/>
            <person name="Yang H."/>
            <person name="Wang J."/>
            <person name="Spillane C."/>
            <person name="Cook D.R."/>
            <person name="May G.D."/>
            <person name="Xu X."/>
            <person name="Jackson S.A."/>
        </authorList>
    </citation>
    <scope>NUCLEOTIDE SEQUENCE [LARGE SCALE GENOMIC DNA]</scope>
</reference>
<dbReference type="AlphaFoldDB" id="A0A151RIY4"/>
<dbReference type="EMBL" id="KQ483713">
    <property type="protein sequence ID" value="KYP42537.1"/>
    <property type="molecule type" value="Genomic_DNA"/>
</dbReference>
<name>A0A151RIY4_CAJCA</name>